<keyword evidence="1" id="KW-1133">Transmembrane helix</keyword>
<organism evidence="2 3">
    <name type="scientific">Haloarcula vallismortis</name>
    <name type="common">Halobacterium vallismortis</name>
    <dbReference type="NCBI Taxonomy" id="28442"/>
    <lineage>
        <taxon>Archaea</taxon>
        <taxon>Methanobacteriati</taxon>
        <taxon>Methanobacteriota</taxon>
        <taxon>Stenosarchaea group</taxon>
        <taxon>Halobacteria</taxon>
        <taxon>Halobacteriales</taxon>
        <taxon>Haloarculaceae</taxon>
        <taxon>Haloarcula</taxon>
    </lineage>
</organism>
<evidence type="ECO:0000313" key="2">
    <source>
        <dbReference type="EMBL" id="SDW90270.1"/>
    </source>
</evidence>
<dbReference type="EMBL" id="FNOF01000009">
    <property type="protein sequence ID" value="SDW90270.1"/>
    <property type="molecule type" value="Genomic_DNA"/>
</dbReference>
<keyword evidence="1" id="KW-0472">Membrane</keyword>
<dbReference type="Proteomes" id="UP000182573">
    <property type="component" value="Unassembled WGS sequence"/>
</dbReference>
<evidence type="ECO:0000256" key="1">
    <source>
        <dbReference type="SAM" id="Phobius"/>
    </source>
</evidence>
<gene>
    <name evidence="2" type="ORF">SAMN05443574_10951</name>
</gene>
<keyword evidence="1" id="KW-0812">Transmembrane</keyword>
<reference evidence="2 3" key="1">
    <citation type="submission" date="2016-10" db="EMBL/GenBank/DDBJ databases">
        <authorList>
            <person name="de Groot N.N."/>
        </authorList>
    </citation>
    <scope>NUCLEOTIDE SEQUENCE [LARGE SCALE GENOMIC DNA]</scope>
    <source>
        <strain evidence="2 3">DSM 3756</strain>
    </source>
</reference>
<sequence length="56" mass="6026">MFPALTPIATLEQEGVPTISTAIVLYNRCSSIETMSKKVIAFVAVAALALVYVVKR</sequence>
<proteinExistence type="predicted"/>
<accession>A0A1H2XBQ5</accession>
<dbReference type="STRING" id="28442.SAMN05443574_10951"/>
<dbReference type="AlphaFoldDB" id="A0A1H2XBQ5"/>
<feature type="transmembrane region" description="Helical" evidence="1">
    <location>
        <begin position="35"/>
        <end position="54"/>
    </location>
</feature>
<evidence type="ECO:0000313" key="3">
    <source>
        <dbReference type="Proteomes" id="UP000182573"/>
    </source>
</evidence>
<protein>
    <submittedName>
        <fullName evidence="2">Uncharacterized protein</fullName>
    </submittedName>
</protein>
<name>A0A1H2XBQ5_HALVA</name>